<dbReference type="InterPro" id="IPR001179">
    <property type="entry name" value="PPIase_FKBP_dom"/>
</dbReference>
<dbReference type="InterPro" id="IPR005215">
    <property type="entry name" value="Trig_fac"/>
</dbReference>
<dbReference type="InterPro" id="IPR037041">
    <property type="entry name" value="Trigger_fac_C_sf"/>
</dbReference>
<evidence type="ECO:0000256" key="2">
    <source>
        <dbReference type="ARBA" id="ARBA00005464"/>
    </source>
</evidence>
<feature type="region of interest" description="Disordered" evidence="15">
    <location>
        <begin position="447"/>
        <end position="549"/>
    </location>
</feature>
<comment type="similarity">
    <text evidence="2 12 14">Belongs to the FKBP-type PPIase family. Tig subfamily.</text>
</comment>
<evidence type="ECO:0000259" key="16">
    <source>
        <dbReference type="PROSITE" id="PS50059"/>
    </source>
</evidence>
<sequence length="549" mass="59905">MQTVETLNEGLKRAYTLTITAKDIEGKVDAELKRIAPQMKMPGFRPGKVPANLVRKMHGPALLQDALNTALQEGVQSLIAEKNLRPAMQPQVELVGEYEQGQDATLNVTLEVLPQVPTPAIDALKLDRLTVPVADEAVDEQLQKFADQQKRWDDAGDKAAEQGDQVTVDFVGKTADGVAFEGGSGEDMAVEIGGGRLIPGFEDQLVGVKAGEEKQISVTFPEDYPAKNLAGQPATFDLTIKSVKTAGEAKIDDEMAKNLGLESLEQLRGLLKGQIEQEHNGLTRTYMKRKLLDQLADGHDFEVPPSMVEAEFSQIWAQLEHEATHEEDPEAAKAEMEKERDDYQKIAERRVRLGLLLSEIGQANGVEVTAQEMNRLIAQAAQQYGPEDRQRFIQYVQQEPMAAAQLRAPLYEDKVVDFLFGKAEITDRETTREELEAAIESEDGFATGTHVHNHDHDHDHDHGAKKSKAKAKKADVTEDAASEDATAEGAPKKATRAKKAAPAEGEADVAEEAPKKTTRAKKAAPAEGEAEAAEAPAKKPRAKKAAPTE</sequence>
<feature type="domain" description="PPIase FKBP-type" evidence="16">
    <location>
        <begin position="163"/>
        <end position="224"/>
    </location>
</feature>
<comment type="catalytic activity">
    <reaction evidence="1 12 13">
        <text>[protein]-peptidylproline (omega=180) = [protein]-peptidylproline (omega=0)</text>
        <dbReference type="Rhea" id="RHEA:16237"/>
        <dbReference type="Rhea" id="RHEA-COMP:10747"/>
        <dbReference type="Rhea" id="RHEA-COMP:10748"/>
        <dbReference type="ChEBI" id="CHEBI:83833"/>
        <dbReference type="ChEBI" id="CHEBI:83834"/>
        <dbReference type="EC" id="5.2.1.8"/>
    </reaction>
</comment>
<keyword evidence="9 12" id="KW-0131">Cell cycle</keyword>
<evidence type="ECO:0000313" key="17">
    <source>
        <dbReference type="EMBL" id="KTT72051.1"/>
    </source>
</evidence>
<keyword evidence="5 12" id="KW-0132">Cell division</keyword>
<dbReference type="SUPFAM" id="SSF109998">
    <property type="entry name" value="Triger factor/SurA peptide-binding domain-like"/>
    <property type="match status" value="1"/>
</dbReference>
<dbReference type="RefSeq" id="WP_058732738.1">
    <property type="nucleotide sequence ID" value="NZ_LDTD01000032.1"/>
</dbReference>
<evidence type="ECO:0000256" key="8">
    <source>
        <dbReference type="ARBA" id="ARBA00023235"/>
    </source>
</evidence>
<comment type="domain">
    <text evidence="12">Consists of 3 domains; the N-terminus binds the ribosome, the middle domain has PPIase activity, while the C-terminus has intrinsic chaperone activity on its own.</text>
</comment>
<dbReference type="GO" id="GO:0003755">
    <property type="term" value="F:peptidyl-prolyl cis-trans isomerase activity"/>
    <property type="evidence" value="ECO:0007669"/>
    <property type="project" value="UniProtKB-UniRule"/>
</dbReference>
<dbReference type="Gene3D" id="3.10.50.40">
    <property type="match status" value="1"/>
</dbReference>
<feature type="compositionally biased region" description="Acidic residues" evidence="15">
    <location>
        <begin position="477"/>
        <end position="486"/>
    </location>
</feature>
<gene>
    <name evidence="12" type="primary">tig</name>
    <name evidence="17" type="ORF">NS319_05300</name>
</gene>
<evidence type="ECO:0000256" key="7">
    <source>
        <dbReference type="ARBA" id="ARBA00023186"/>
    </source>
</evidence>
<dbReference type="GO" id="GO:0051301">
    <property type="term" value="P:cell division"/>
    <property type="evidence" value="ECO:0007669"/>
    <property type="project" value="UniProtKB-KW"/>
</dbReference>
<name>A0A147I2A8_9SPHN</name>
<dbReference type="PROSITE" id="PS50059">
    <property type="entry name" value="FKBP_PPIASE"/>
    <property type="match status" value="1"/>
</dbReference>
<evidence type="ECO:0000256" key="10">
    <source>
        <dbReference type="ARBA" id="ARBA00024849"/>
    </source>
</evidence>
<dbReference type="InterPro" id="IPR046357">
    <property type="entry name" value="PPIase_dom_sf"/>
</dbReference>
<dbReference type="SUPFAM" id="SSF102735">
    <property type="entry name" value="Trigger factor ribosome-binding domain"/>
    <property type="match status" value="1"/>
</dbReference>
<dbReference type="GO" id="GO:0044183">
    <property type="term" value="F:protein folding chaperone"/>
    <property type="evidence" value="ECO:0007669"/>
    <property type="project" value="TreeGrafter"/>
</dbReference>
<dbReference type="GO" id="GO:0015031">
    <property type="term" value="P:protein transport"/>
    <property type="evidence" value="ECO:0007669"/>
    <property type="project" value="UniProtKB-UniRule"/>
</dbReference>
<evidence type="ECO:0000256" key="12">
    <source>
        <dbReference type="HAMAP-Rule" id="MF_00303"/>
    </source>
</evidence>
<reference evidence="17 18" key="1">
    <citation type="journal article" date="2016" name="Front. Microbiol.">
        <title>Genomic Resource of Rice Seed Associated Bacteria.</title>
        <authorList>
            <person name="Midha S."/>
            <person name="Bansal K."/>
            <person name="Sharma S."/>
            <person name="Kumar N."/>
            <person name="Patil P.P."/>
            <person name="Chaudhry V."/>
            <person name="Patil P.B."/>
        </authorList>
    </citation>
    <scope>NUCLEOTIDE SEQUENCE [LARGE SCALE GENOMIC DNA]</scope>
    <source>
        <strain evidence="17 18">NS319</strain>
    </source>
</reference>
<dbReference type="PANTHER" id="PTHR30560:SF3">
    <property type="entry name" value="TRIGGER FACTOR-LIKE PROTEIN TIG, CHLOROPLASTIC"/>
    <property type="match status" value="1"/>
</dbReference>
<evidence type="ECO:0000256" key="13">
    <source>
        <dbReference type="PROSITE-ProRule" id="PRU00277"/>
    </source>
</evidence>
<dbReference type="EMBL" id="LDTD01000032">
    <property type="protein sequence ID" value="KTT72051.1"/>
    <property type="molecule type" value="Genomic_DNA"/>
</dbReference>
<comment type="subcellular location">
    <subcellularLocation>
        <location evidence="12">Cytoplasm</location>
    </subcellularLocation>
    <text evidence="12">About half TF is bound to the ribosome near the polypeptide exit tunnel while the other half is free in the cytoplasm.</text>
</comment>
<dbReference type="InterPro" id="IPR036611">
    <property type="entry name" value="Trigger_fac_ribosome-bd_sf"/>
</dbReference>
<dbReference type="FunFam" id="3.10.50.40:FF:000001">
    <property type="entry name" value="Trigger factor"/>
    <property type="match status" value="1"/>
</dbReference>
<evidence type="ECO:0000313" key="18">
    <source>
        <dbReference type="Proteomes" id="UP000072867"/>
    </source>
</evidence>
<feature type="compositionally biased region" description="Basic residues" evidence="15">
    <location>
        <begin position="538"/>
        <end position="549"/>
    </location>
</feature>
<comment type="function">
    <text evidence="10 12">Involved in protein export. Acts as a chaperone by maintaining the newly synthesized protein in an open conformation. Functions as a peptidyl-prolyl cis-trans isomerase.</text>
</comment>
<dbReference type="Gene3D" id="3.30.70.1050">
    <property type="entry name" value="Trigger factor ribosome-binding domain"/>
    <property type="match status" value="1"/>
</dbReference>
<dbReference type="Pfam" id="PF05697">
    <property type="entry name" value="Trigger_N"/>
    <property type="match status" value="1"/>
</dbReference>
<dbReference type="InterPro" id="IPR008881">
    <property type="entry name" value="Trigger_fac_ribosome-bd_bac"/>
</dbReference>
<protein>
    <recommendedName>
        <fullName evidence="4 12">Trigger factor</fullName>
        <shortName evidence="12">TF</shortName>
        <ecNumber evidence="3 12">5.2.1.8</ecNumber>
    </recommendedName>
    <alternativeName>
        <fullName evidence="11 12">PPIase</fullName>
    </alternativeName>
</protein>
<feature type="compositionally biased region" description="Basic and acidic residues" evidence="15">
    <location>
        <begin position="452"/>
        <end position="464"/>
    </location>
</feature>
<evidence type="ECO:0000256" key="9">
    <source>
        <dbReference type="ARBA" id="ARBA00023306"/>
    </source>
</evidence>
<evidence type="ECO:0000256" key="5">
    <source>
        <dbReference type="ARBA" id="ARBA00022618"/>
    </source>
</evidence>
<dbReference type="HAMAP" id="MF_00303">
    <property type="entry name" value="Trigger_factor_Tig"/>
    <property type="match status" value="1"/>
</dbReference>
<keyword evidence="7 12" id="KW-0143">Chaperone</keyword>
<dbReference type="AlphaFoldDB" id="A0A147I2A8"/>
<comment type="caution">
    <text evidence="17">The sequence shown here is derived from an EMBL/GenBank/DDBJ whole genome shotgun (WGS) entry which is preliminary data.</text>
</comment>
<keyword evidence="6 12" id="KW-0697">Rotamase</keyword>
<dbReference type="GO" id="GO:0043022">
    <property type="term" value="F:ribosome binding"/>
    <property type="evidence" value="ECO:0007669"/>
    <property type="project" value="TreeGrafter"/>
</dbReference>
<evidence type="ECO:0000256" key="1">
    <source>
        <dbReference type="ARBA" id="ARBA00000971"/>
    </source>
</evidence>
<dbReference type="InterPro" id="IPR027304">
    <property type="entry name" value="Trigger_fact/SurA_dom_sf"/>
</dbReference>
<dbReference type="Gene3D" id="1.10.3120.10">
    <property type="entry name" value="Trigger factor, C-terminal domain"/>
    <property type="match status" value="1"/>
</dbReference>
<dbReference type="InterPro" id="IPR008880">
    <property type="entry name" value="Trigger_fac_C"/>
</dbReference>
<dbReference type="Proteomes" id="UP000072867">
    <property type="component" value="Unassembled WGS sequence"/>
</dbReference>
<keyword evidence="8 12" id="KW-0413">Isomerase</keyword>
<dbReference type="Pfam" id="PF05698">
    <property type="entry name" value="Trigger_C"/>
    <property type="match status" value="1"/>
</dbReference>
<keyword evidence="12" id="KW-0963">Cytoplasm</keyword>
<proteinExistence type="inferred from homology"/>
<dbReference type="NCBIfam" id="TIGR00115">
    <property type="entry name" value="tig"/>
    <property type="match status" value="1"/>
</dbReference>
<dbReference type="PATRIC" id="fig|33051.3.peg.2049"/>
<evidence type="ECO:0000256" key="14">
    <source>
        <dbReference type="RuleBase" id="RU003914"/>
    </source>
</evidence>
<dbReference type="GO" id="GO:0005737">
    <property type="term" value="C:cytoplasm"/>
    <property type="evidence" value="ECO:0007669"/>
    <property type="project" value="UniProtKB-SubCell"/>
</dbReference>
<organism evidence="17 18">
    <name type="scientific">Sphingomonas sanguinis</name>
    <dbReference type="NCBI Taxonomy" id="33051"/>
    <lineage>
        <taxon>Bacteria</taxon>
        <taxon>Pseudomonadati</taxon>
        <taxon>Pseudomonadota</taxon>
        <taxon>Alphaproteobacteria</taxon>
        <taxon>Sphingomonadales</taxon>
        <taxon>Sphingomonadaceae</taxon>
        <taxon>Sphingomonas</taxon>
    </lineage>
</organism>
<accession>A0A147I2A8</accession>
<dbReference type="STRING" id="33051.SB4_13810"/>
<dbReference type="PANTHER" id="PTHR30560">
    <property type="entry name" value="TRIGGER FACTOR CHAPERONE AND PEPTIDYL-PROLYL CIS/TRANS ISOMERASE"/>
    <property type="match status" value="1"/>
</dbReference>
<dbReference type="EC" id="5.2.1.8" evidence="3 12"/>
<dbReference type="GO" id="GO:0043335">
    <property type="term" value="P:protein unfolding"/>
    <property type="evidence" value="ECO:0007669"/>
    <property type="project" value="TreeGrafter"/>
</dbReference>
<dbReference type="Pfam" id="PF00254">
    <property type="entry name" value="FKBP_C"/>
    <property type="match status" value="1"/>
</dbReference>
<dbReference type="GO" id="GO:0051083">
    <property type="term" value="P:'de novo' cotranslational protein folding"/>
    <property type="evidence" value="ECO:0007669"/>
    <property type="project" value="TreeGrafter"/>
</dbReference>
<evidence type="ECO:0000256" key="3">
    <source>
        <dbReference type="ARBA" id="ARBA00013194"/>
    </source>
</evidence>
<evidence type="ECO:0000256" key="4">
    <source>
        <dbReference type="ARBA" id="ARBA00016902"/>
    </source>
</evidence>
<evidence type="ECO:0000256" key="6">
    <source>
        <dbReference type="ARBA" id="ARBA00023110"/>
    </source>
</evidence>
<evidence type="ECO:0000256" key="15">
    <source>
        <dbReference type="SAM" id="MobiDB-lite"/>
    </source>
</evidence>
<dbReference type="SUPFAM" id="SSF54534">
    <property type="entry name" value="FKBP-like"/>
    <property type="match status" value="1"/>
</dbReference>
<evidence type="ECO:0000256" key="11">
    <source>
        <dbReference type="ARBA" id="ARBA00029986"/>
    </source>
</evidence>